<dbReference type="EMBL" id="CP149822">
    <property type="protein sequence ID" value="WZN40831.1"/>
    <property type="molecule type" value="Genomic_DNA"/>
</dbReference>
<evidence type="ECO:0000313" key="2">
    <source>
        <dbReference type="Proteomes" id="UP001485459"/>
    </source>
</evidence>
<dbReference type="Proteomes" id="UP001485459">
    <property type="component" value="Chromosome"/>
</dbReference>
<dbReference type="PROSITE" id="PS51257">
    <property type="entry name" value="PROKAR_LIPOPROTEIN"/>
    <property type="match status" value="1"/>
</dbReference>
<accession>A0ABZ2YM38</accession>
<sequence length="499" mass="54340">MRIQILTLLSAVSLAGCYKDNGNYDYKPVNKIVIEGGSAPEALSVVFNDSLKISPDIEQSMPAAEADLMYEWTVYDNSPSSSYVVPTDTVSRERNLAIKVGSPVFILGQNYRLGYKVTDKRTGLSGVHYYNLTIGNKYARGWMFLEQIGNNSDFSMILPDGSAEHQIYSTINAGLTIGKPVKLELSAWSITDDISASSRRMYLLYENGGMELNYQTLQHKFDFGYLFFLAPEVQKPVVQTWMSNTPPGWTPSASMGIAINDGKVHANLVGGFPGSKKWGGVLLTPEGTPNYTVSPYVVGGSTYTAIVHDNVGKRFLSVATSGLQRFPTQVSTEFDMNNTGMDLVFMDSANVTRYYNAVMKDAAGVPWLLQFKAIVNTGESPVITLAKQQMNAPGAAQLTAAAGSTITPHIFYATGNKIMRYETTSNTAAEEHVFPATEQVTSMKFRREPGGVSKLVAATWNGTAGRVYIFDVSNIGDISLSGNAYGGFGRIVDIGYKVP</sequence>
<protein>
    <submittedName>
        <fullName evidence="1">PKD-like family lipoprotein</fullName>
    </submittedName>
</protein>
<reference evidence="2" key="1">
    <citation type="submission" date="2024-03" db="EMBL/GenBank/DDBJ databases">
        <title>Chitinophaga horti sp. nov., isolated from garden soil.</title>
        <authorList>
            <person name="Lee D.S."/>
            <person name="Han D.M."/>
            <person name="Baek J.H."/>
            <person name="Choi D.G."/>
            <person name="Jeon J.H."/>
            <person name="Jeon C.O."/>
        </authorList>
    </citation>
    <scope>NUCLEOTIDE SEQUENCE [LARGE SCALE GENOMIC DNA]</scope>
    <source>
        <strain evidence="2">GPA1</strain>
    </source>
</reference>
<dbReference type="InterPro" id="IPR032183">
    <property type="entry name" value="PKD-like"/>
</dbReference>
<gene>
    <name evidence="1" type="ORF">WJU16_22985</name>
</gene>
<proteinExistence type="predicted"/>
<dbReference type="Pfam" id="PF16407">
    <property type="entry name" value="PKD_2"/>
    <property type="match status" value="1"/>
</dbReference>
<organism evidence="1 2">
    <name type="scientific">Chitinophaga pollutisoli</name>
    <dbReference type="NCBI Taxonomy" id="3133966"/>
    <lineage>
        <taxon>Bacteria</taxon>
        <taxon>Pseudomonadati</taxon>
        <taxon>Bacteroidota</taxon>
        <taxon>Chitinophagia</taxon>
        <taxon>Chitinophagales</taxon>
        <taxon>Chitinophagaceae</taxon>
        <taxon>Chitinophaga</taxon>
    </lineage>
</organism>
<dbReference type="RefSeq" id="WP_341835696.1">
    <property type="nucleotide sequence ID" value="NZ_CP149822.1"/>
</dbReference>
<keyword evidence="2" id="KW-1185">Reference proteome</keyword>
<name>A0ABZ2YM38_9BACT</name>
<evidence type="ECO:0000313" key="1">
    <source>
        <dbReference type="EMBL" id="WZN40831.1"/>
    </source>
</evidence>